<feature type="region of interest" description="Disordered" evidence="1">
    <location>
        <begin position="114"/>
        <end position="149"/>
    </location>
</feature>
<dbReference type="Proteomes" id="UP000075243">
    <property type="component" value="Unassembled WGS sequence"/>
</dbReference>
<evidence type="ECO:0008006" key="4">
    <source>
        <dbReference type="Google" id="ProtNLM"/>
    </source>
</evidence>
<gene>
    <name evidence="2" type="ORF">KK1_042685</name>
</gene>
<feature type="compositionally biased region" description="Basic and acidic residues" evidence="1">
    <location>
        <begin position="136"/>
        <end position="146"/>
    </location>
</feature>
<dbReference type="AlphaFoldDB" id="A0A151R0W4"/>
<name>A0A151R0W4_CAJCA</name>
<evidence type="ECO:0000256" key="1">
    <source>
        <dbReference type="SAM" id="MobiDB-lite"/>
    </source>
</evidence>
<reference evidence="2" key="1">
    <citation type="journal article" date="2012" name="Nat. Biotechnol.">
        <title>Draft genome sequence of pigeonpea (Cajanus cajan), an orphan legume crop of resource-poor farmers.</title>
        <authorList>
            <person name="Varshney R.K."/>
            <person name="Chen W."/>
            <person name="Li Y."/>
            <person name="Bharti A.K."/>
            <person name="Saxena R.K."/>
            <person name="Schlueter J.A."/>
            <person name="Donoghue M.T."/>
            <person name="Azam S."/>
            <person name="Fan G."/>
            <person name="Whaley A.M."/>
            <person name="Farmer A.D."/>
            <person name="Sheridan J."/>
            <person name="Iwata A."/>
            <person name="Tuteja R."/>
            <person name="Penmetsa R.V."/>
            <person name="Wu W."/>
            <person name="Upadhyaya H.D."/>
            <person name="Yang S.P."/>
            <person name="Shah T."/>
            <person name="Saxena K.B."/>
            <person name="Michael T."/>
            <person name="McCombie W.R."/>
            <person name="Yang B."/>
            <person name="Zhang G."/>
            <person name="Yang H."/>
            <person name="Wang J."/>
            <person name="Spillane C."/>
            <person name="Cook D.R."/>
            <person name="May G.D."/>
            <person name="Xu X."/>
            <person name="Jackson S.A."/>
        </authorList>
    </citation>
    <scope>NUCLEOTIDE SEQUENCE [LARGE SCALE GENOMIC DNA]</scope>
</reference>
<evidence type="ECO:0000313" key="2">
    <source>
        <dbReference type="EMBL" id="KYP36207.1"/>
    </source>
</evidence>
<organism evidence="2 3">
    <name type="scientific">Cajanus cajan</name>
    <name type="common">Pigeon pea</name>
    <name type="synonym">Cajanus indicus</name>
    <dbReference type="NCBI Taxonomy" id="3821"/>
    <lineage>
        <taxon>Eukaryota</taxon>
        <taxon>Viridiplantae</taxon>
        <taxon>Streptophyta</taxon>
        <taxon>Embryophyta</taxon>
        <taxon>Tracheophyta</taxon>
        <taxon>Spermatophyta</taxon>
        <taxon>Magnoliopsida</taxon>
        <taxon>eudicotyledons</taxon>
        <taxon>Gunneridae</taxon>
        <taxon>Pentapetalae</taxon>
        <taxon>rosids</taxon>
        <taxon>fabids</taxon>
        <taxon>Fabales</taxon>
        <taxon>Fabaceae</taxon>
        <taxon>Papilionoideae</taxon>
        <taxon>50 kb inversion clade</taxon>
        <taxon>NPAAA clade</taxon>
        <taxon>indigoferoid/millettioid clade</taxon>
        <taxon>Phaseoleae</taxon>
        <taxon>Cajanus</taxon>
    </lineage>
</organism>
<protein>
    <recommendedName>
        <fullName evidence="4">Retrovirus-related Pol polyprotein from transposon TNT 1-94</fullName>
    </recommendedName>
</protein>
<dbReference type="EMBL" id="KQ484249">
    <property type="protein sequence ID" value="KYP36207.1"/>
    <property type="molecule type" value="Genomic_DNA"/>
</dbReference>
<feature type="compositionally biased region" description="Basic residues" evidence="1">
    <location>
        <begin position="115"/>
        <end position="131"/>
    </location>
</feature>
<sequence length="180" mass="20767">MRSCLKSFGLWEYIDQDKEVPPFRANPTITQMKQHEEETLKKEKLSHVYIKVHNHKVVEKMLINLPVKFEAKVAAIEESCDLKKLTISEMVSKLQAHEQRFSIRMDDVTEGAFQARHKGKQAGQKNQKKQNYKASGDQKGKTKMDGSSESAANNYFPPCSICKRINHLLKDCWYKGKPQI</sequence>
<dbReference type="PANTHER" id="PTHR35317">
    <property type="entry name" value="OS04G0629600 PROTEIN"/>
    <property type="match status" value="1"/>
</dbReference>
<accession>A0A151R0W4</accession>
<dbReference type="Gramene" id="C.cajan_39431.t">
    <property type="protein sequence ID" value="C.cajan_39431.t"/>
    <property type="gene ID" value="C.cajan_39431"/>
</dbReference>
<keyword evidence="3" id="KW-1185">Reference proteome</keyword>
<evidence type="ECO:0000313" key="3">
    <source>
        <dbReference type="Proteomes" id="UP000075243"/>
    </source>
</evidence>
<dbReference type="PANTHER" id="PTHR35317:SF31">
    <property type="entry name" value="DUF4219 DOMAIN-CONTAINING PROTEIN"/>
    <property type="match status" value="1"/>
</dbReference>
<proteinExistence type="predicted"/>